<sequence length="55" mass="6915">MIYPVRMDERRRWRNVLWYGGDESSWWDERCMQQILLNARNTQGMDEATYKWCRI</sequence>
<reference evidence="1" key="1">
    <citation type="submission" date="2005-04" db="EMBL/GenBank/DDBJ databases">
        <authorList>
            <person name="Town C.D."/>
        </authorList>
    </citation>
    <scope>NUCLEOTIDE SEQUENCE</scope>
</reference>
<reference evidence="1" key="2">
    <citation type="submission" date="2007-03" db="EMBL/GenBank/DDBJ databases">
        <authorList>
            <consortium name="The International Medicago Genome Annotation Group"/>
        </authorList>
    </citation>
    <scope>NUCLEOTIDE SEQUENCE</scope>
</reference>
<dbReference type="EMBL" id="AC158501">
    <property type="protein sequence ID" value="ABD33287.1"/>
    <property type="molecule type" value="Genomic_DNA"/>
</dbReference>
<proteinExistence type="predicted"/>
<name>Q2HRI6_MEDTR</name>
<organism evidence="1">
    <name type="scientific">Medicago truncatula</name>
    <name type="common">Barrel medic</name>
    <name type="synonym">Medicago tribuloides</name>
    <dbReference type="NCBI Taxonomy" id="3880"/>
    <lineage>
        <taxon>Eukaryota</taxon>
        <taxon>Viridiplantae</taxon>
        <taxon>Streptophyta</taxon>
        <taxon>Embryophyta</taxon>
        <taxon>Tracheophyta</taxon>
        <taxon>Spermatophyta</taxon>
        <taxon>Magnoliopsida</taxon>
        <taxon>eudicotyledons</taxon>
        <taxon>Gunneridae</taxon>
        <taxon>Pentapetalae</taxon>
        <taxon>rosids</taxon>
        <taxon>fabids</taxon>
        <taxon>Fabales</taxon>
        <taxon>Fabaceae</taxon>
        <taxon>Papilionoideae</taxon>
        <taxon>50 kb inversion clade</taxon>
        <taxon>NPAAA clade</taxon>
        <taxon>Hologalegina</taxon>
        <taxon>IRL clade</taxon>
        <taxon>Trifolieae</taxon>
        <taxon>Medicago</taxon>
    </lineage>
</organism>
<evidence type="ECO:0000313" key="1">
    <source>
        <dbReference type="EMBL" id="ABD33287.1"/>
    </source>
</evidence>
<dbReference type="AlphaFoldDB" id="Q2HRI6"/>
<accession>Q2HRI6</accession>
<protein>
    <submittedName>
        <fullName evidence="1">Uncharacterized protein</fullName>
    </submittedName>
</protein>
<gene>
    <name evidence="1" type="ORF">MtrDRAFT_AC158501g24v2</name>
</gene>